<comment type="caution">
    <text evidence="2">The sequence shown here is derived from an EMBL/GenBank/DDBJ whole genome shotgun (WGS) entry which is preliminary data.</text>
</comment>
<dbReference type="Proteomes" id="UP000029585">
    <property type="component" value="Unassembled WGS sequence"/>
</dbReference>
<dbReference type="HOGENOM" id="CLU_169015_0_0_9"/>
<gene>
    <name evidence="2" type="ORF">HMPREF9460_00717</name>
</gene>
<dbReference type="EMBL" id="ADLO01000027">
    <property type="protein sequence ID" value="KGF56818.1"/>
    <property type="molecule type" value="Genomic_DNA"/>
</dbReference>
<keyword evidence="3" id="KW-1185">Reference proteome</keyword>
<feature type="coiled-coil region" evidence="1">
    <location>
        <begin position="6"/>
        <end position="40"/>
    </location>
</feature>
<dbReference type="PATRIC" id="fig|742738.3.peg.749"/>
<accession>A0A096BBT4</accession>
<dbReference type="AlphaFoldDB" id="A0A096BBT4"/>
<dbReference type="eggNOG" id="COG5377">
    <property type="taxonomic scope" value="Bacteria"/>
</dbReference>
<keyword evidence="1" id="KW-0175">Coiled coil</keyword>
<protein>
    <submittedName>
        <fullName evidence="2">Uncharacterized protein</fullName>
    </submittedName>
</protein>
<reference evidence="2 3" key="1">
    <citation type="submission" date="2011-08" db="EMBL/GenBank/DDBJ databases">
        <title>The Genome Sequence of Clostridium orbiscindens 1_3_50AFAA.</title>
        <authorList>
            <consortium name="The Broad Institute Genome Sequencing Platform"/>
            <person name="Earl A."/>
            <person name="Ward D."/>
            <person name="Feldgarden M."/>
            <person name="Gevers D."/>
            <person name="Daigneault M."/>
            <person name="Strauss J."/>
            <person name="Allen-Vercoe E."/>
            <person name="Young S.K."/>
            <person name="Zeng Q."/>
            <person name="Gargeya S."/>
            <person name="Fitzgerald M."/>
            <person name="Haas B."/>
            <person name="Abouelleil A."/>
            <person name="Alvarado L."/>
            <person name="Arachchi H.M."/>
            <person name="Berlin A."/>
            <person name="Brown A."/>
            <person name="Chapman S.B."/>
            <person name="Chen Z."/>
            <person name="Dunbar C."/>
            <person name="Freedman E."/>
            <person name="Gearin G."/>
            <person name="Gellesch M."/>
            <person name="Goldberg J."/>
            <person name="Griggs A."/>
            <person name="Gujja S."/>
            <person name="Heiman D."/>
            <person name="Howarth C."/>
            <person name="Larson L."/>
            <person name="Lui A."/>
            <person name="MacDonald P.J.P."/>
            <person name="Montmayeur A."/>
            <person name="Murphy C."/>
            <person name="Neiman D."/>
            <person name="Pearson M."/>
            <person name="Priest M."/>
            <person name="Roberts A."/>
            <person name="Saif S."/>
            <person name="Shea T."/>
            <person name="Shenoy N."/>
            <person name="Sisk P."/>
            <person name="Stolte C."/>
            <person name="Sykes S."/>
            <person name="Wortman J."/>
            <person name="Nusbaum C."/>
            <person name="Birren B."/>
        </authorList>
    </citation>
    <scope>NUCLEOTIDE SEQUENCE [LARGE SCALE GENOMIC DNA]</scope>
    <source>
        <strain evidence="2 3">1_3_50AFAA</strain>
    </source>
</reference>
<evidence type="ECO:0000313" key="2">
    <source>
        <dbReference type="EMBL" id="KGF56818.1"/>
    </source>
</evidence>
<evidence type="ECO:0000256" key="1">
    <source>
        <dbReference type="SAM" id="Coils"/>
    </source>
</evidence>
<evidence type="ECO:0000313" key="3">
    <source>
        <dbReference type="Proteomes" id="UP000029585"/>
    </source>
</evidence>
<proteinExistence type="predicted"/>
<organism evidence="2 3">
    <name type="scientific">Flavonifractor plautii 1_3_50AFAA</name>
    <dbReference type="NCBI Taxonomy" id="742738"/>
    <lineage>
        <taxon>Bacteria</taxon>
        <taxon>Bacillati</taxon>
        <taxon>Bacillota</taxon>
        <taxon>Clostridia</taxon>
        <taxon>Eubacteriales</taxon>
        <taxon>Oscillospiraceae</taxon>
        <taxon>Flavonifractor</taxon>
    </lineage>
</organism>
<name>A0A096BBT4_FLAPL</name>
<sequence>MSTNELNTTAKELLSIRSMIAELEAEAEALTDKLKAAMVERGTEAIQGDGWKATWKNVVSSRFDSKRFKADHADLYGQYSKQTTTTRFCVGA</sequence>
<dbReference type="RefSeq" id="WP_044939013.1">
    <property type="nucleotide sequence ID" value="NZ_KN174161.1"/>
</dbReference>